<evidence type="ECO:0000256" key="1">
    <source>
        <dbReference type="SAM" id="MobiDB-lite"/>
    </source>
</evidence>
<dbReference type="EMBL" id="JAUZQC010000004">
    <property type="protein sequence ID" value="KAK5872951.1"/>
    <property type="molecule type" value="Genomic_DNA"/>
</dbReference>
<proteinExistence type="predicted"/>
<reference evidence="2 3" key="2">
    <citation type="journal article" date="2023" name="Mol. Biol. Evol.">
        <title>Genomics of Secondarily Temperate Adaptation in the Only Non-Antarctic Icefish.</title>
        <authorList>
            <person name="Rivera-Colon A.G."/>
            <person name="Rayamajhi N."/>
            <person name="Minhas B.F."/>
            <person name="Madrigal G."/>
            <person name="Bilyk K.T."/>
            <person name="Yoon V."/>
            <person name="Hune M."/>
            <person name="Gregory S."/>
            <person name="Cheng C.H.C."/>
            <person name="Catchen J.M."/>
        </authorList>
    </citation>
    <scope>NUCLEOTIDE SEQUENCE [LARGE SCALE GENOMIC DNA]</scope>
    <source>
        <strain evidence="2">JMC-PN-2008</strain>
    </source>
</reference>
<evidence type="ECO:0000313" key="2">
    <source>
        <dbReference type="EMBL" id="KAK5872951.1"/>
    </source>
</evidence>
<sequence length="107" mass="11246">MTSGRKGTLVLLDLQQAVTLSPIVYPSTPALPQAPDCREHYPASPPPAPSLTPSSPSPTPATPPHPQLKLSLQAIATGVESIPEHNAYALNGCFSMPPVRCHQQMGS</sequence>
<name>A0AAN8ARY3_ELEMC</name>
<reference evidence="2 3" key="1">
    <citation type="journal article" date="2023" name="Genes (Basel)">
        <title>Chromosome-Level Genome Assembly and Circadian Gene Repertoire of the Patagonia Blennie Eleginops maclovinus-The Closest Ancestral Proxy of Antarctic Cryonotothenioids.</title>
        <authorList>
            <person name="Cheng C.C."/>
            <person name="Rivera-Colon A.G."/>
            <person name="Minhas B.F."/>
            <person name="Wilson L."/>
            <person name="Rayamajhi N."/>
            <person name="Vargas-Chacoff L."/>
            <person name="Catchen J.M."/>
        </authorList>
    </citation>
    <scope>NUCLEOTIDE SEQUENCE [LARGE SCALE GENOMIC DNA]</scope>
    <source>
        <strain evidence="2">JMC-PN-2008</strain>
    </source>
</reference>
<evidence type="ECO:0000313" key="3">
    <source>
        <dbReference type="Proteomes" id="UP001346869"/>
    </source>
</evidence>
<comment type="caution">
    <text evidence="2">The sequence shown here is derived from an EMBL/GenBank/DDBJ whole genome shotgun (WGS) entry which is preliminary data.</text>
</comment>
<protein>
    <submittedName>
        <fullName evidence="2">Uncharacterized protein</fullName>
    </submittedName>
</protein>
<organism evidence="2 3">
    <name type="scientific">Eleginops maclovinus</name>
    <name type="common">Patagonian blennie</name>
    <name type="synonym">Eleginus maclovinus</name>
    <dbReference type="NCBI Taxonomy" id="56733"/>
    <lineage>
        <taxon>Eukaryota</taxon>
        <taxon>Metazoa</taxon>
        <taxon>Chordata</taxon>
        <taxon>Craniata</taxon>
        <taxon>Vertebrata</taxon>
        <taxon>Euteleostomi</taxon>
        <taxon>Actinopterygii</taxon>
        <taxon>Neopterygii</taxon>
        <taxon>Teleostei</taxon>
        <taxon>Neoteleostei</taxon>
        <taxon>Acanthomorphata</taxon>
        <taxon>Eupercaria</taxon>
        <taxon>Perciformes</taxon>
        <taxon>Notothenioidei</taxon>
        <taxon>Eleginopidae</taxon>
        <taxon>Eleginops</taxon>
    </lineage>
</organism>
<feature type="region of interest" description="Disordered" evidence="1">
    <location>
        <begin position="28"/>
        <end position="67"/>
    </location>
</feature>
<dbReference type="Proteomes" id="UP001346869">
    <property type="component" value="Unassembled WGS sequence"/>
</dbReference>
<accession>A0AAN8ARY3</accession>
<gene>
    <name evidence="2" type="ORF">PBY51_013606</name>
</gene>
<dbReference type="AlphaFoldDB" id="A0AAN8ARY3"/>
<keyword evidence="3" id="KW-1185">Reference proteome</keyword>
<feature type="compositionally biased region" description="Pro residues" evidence="1">
    <location>
        <begin position="43"/>
        <end position="66"/>
    </location>
</feature>